<sequence>MNPEREMGKISPVRKVPDRLAGDILIRESEIARMLKDGKAYKSQVIAAGKIISTSVFEISKNESEDNLIYFVEGEFPKK</sequence>
<comment type="caution">
    <text evidence="1">The sequence shown here is derived from an EMBL/GenBank/DDBJ whole genome shotgun (WGS) entry which is preliminary data.</text>
</comment>
<dbReference type="AlphaFoldDB" id="A0A1F6VG13"/>
<proteinExistence type="predicted"/>
<gene>
    <name evidence="1" type="ORF">A2738_01320</name>
</gene>
<evidence type="ECO:0000313" key="2">
    <source>
        <dbReference type="Proteomes" id="UP000178235"/>
    </source>
</evidence>
<organism evidence="1 2">
    <name type="scientific">Candidatus Nomurabacteria bacterium RIFCSPHIGHO2_01_FULL_42_15</name>
    <dbReference type="NCBI Taxonomy" id="1801742"/>
    <lineage>
        <taxon>Bacteria</taxon>
        <taxon>Candidatus Nomuraibacteriota</taxon>
    </lineage>
</organism>
<protein>
    <submittedName>
        <fullName evidence="1">Uncharacterized protein</fullName>
    </submittedName>
</protein>
<accession>A0A1F6VG13</accession>
<reference evidence="1 2" key="1">
    <citation type="journal article" date="2016" name="Nat. Commun.">
        <title>Thousands of microbial genomes shed light on interconnected biogeochemical processes in an aquifer system.</title>
        <authorList>
            <person name="Anantharaman K."/>
            <person name="Brown C.T."/>
            <person name="Hug L.A."/>
            <person name="Sharon I."/>
            <person name="Castelle C.J."/>
            <person name="Probst A.J."/>
            <person name="Thomas B.C."/>
            <person name="Singh A."/>
            <person name="Wilkins M.J."/>
            <person name="Karaoz U."/>
            <person name="Brodie E.L."/>
            <person name="Williams K.H."/>
            <person name="Hubbard S.S."/>
            <person name="Banfield J.F."/>
        </authorList>
    </citation>
    <scope>NUCLEOTIDE SEQUENCE [LARGE SCALE GENOMIC DNA]</scope>
</reference>
<name>A0A1F6VG13_9BACT</name>
<evidence type="ECO:0000313" key="1">
    <source>
        <dbReference type="EMBL" id="OGI68506.1"/>
    </source>
</evidence>
<dbReference type="Proteomes" id="UP000178235">
    <property type="component" value="Unassembled WGS sequence"/>
</dbReference>
<dbReference type="EMBL" id="MFTS01000003">
    <property type="protein sequence ID" value="OGI68506.1"/>
    <property type="molecule type" value="Genomic_DNA"/>
</dbReference>